<sequence>MADSMLYDEDMYVLLSPDADETFLTPDQLLQKLKEVLTAYSGSLPRDLQKFTSPEEQARYLVRTSCELETAPGERLQWYAVRLEK</sequence>
<dbReference type="Pfam" id="PF12095">
    <property type="entry name" value="CRR7"/>
    <property type="match status" value="1"/>
</dbReference>
<dbReference type="PANTHER" id="PTHR36803">
    <property type="entry name" value="PROTEIN CHLORORESPIRATORY REDUCTION 7, CHLOROPLASTIC"/>
    <property type="match status" value="1"/>
</dbReference>
<dbReference type="InterPro" id="IPR038150">
    <property type="entry name" value="CRR7-like_sf"/>
</dbReference>
<dbReference type="Proteomes" id="UP000636505">
    <property type="component" value="Unassembled WGS sequence"/>
</dbReference>
<dbReference type="PANTHER" id="PTHR36803:SF1">
    <property type="entry name" value="PROTEIN CHLORORESPIRATORY REDUCTION 7, CHLOROPLASTIC"/>
    <property type="match status" value="1"/>
</dbReference>
<dbReference type="RefSeq" id="WP_193906810.1">
    <property type="nucleotide sequence ID" value="NZ_JADEXG010000020.1"/>
</dbReference>
<dbReference type="InterPro" id="IPR021954">
    <property type="entry name" value="CRR7"/>
</dbReference>
<evidence type="ECO:0000313" key="1">
    <source>
        <dbReference type="EMBL" id="MBE9077737.1"/>
    </source>
</evidence>
<evidence type="ECO:0000313" key="2">
    <source>
        <dbReference type="Proteomes" id="UP000636505"/>
    </source>
</evidence>
<reference evidence="1" key="1">
    <citation type="submission" date="2020-10" db="EMBL/GenBank/DDBJ databases">
        <authorList>
            <person name="Castelo-Branco R."/>
            <person name="Eusebio N."/>
            <person name="Adriana R."/>
            <person name="Vieira A."/>
            <person name="Brugerolle De Fraissinette N."/>
            <person name="Rezende De Castro R."/>
            <person name="Schneider M.P."/>
            <person name="Vasconcelos V."/>
            <person name="Leao P.N."/>
        </authorList>
    </citation>
    <scope>NUCLEOTIDE SEQUENCE</scope>
    <source>
        <strain evidence="1">LEGE 07310</strain>
    </source>
</reference>
<dbReference type="AlphaFoldDB" id="A0A8J7DBH5"/>
<protein>
    <submittedName>
        <fullName evidence="1">Chlororespiratory reduction protein 7</fullName>
    </submittedName>
</protein>
<dbReference type="EMBL" id="JADEXG010000020">
    <property type="protein sequence ID" value="MBE9077737.1"/>
    <property type="molecule type" value="Genomic_DNA"/>
</dbReference>
<proteinExistence type="predicted"/>
<keyword evidence="2" id="KW-1185">Reference proteome</keyword>
<organism evidence="1 2">
    <name type="scientific">Vasconcelosia minhoensis LEGE 07310</name>
    <dbReference type="NCBI Taxonomy" id="915328"/>
    <lineage>
        <taxon>Bacteria</taxon>
        <taxon>Bacillati</taxon>
        <taxon>Cyanobacteriota</taxon>
        <taxon>Cyanophyceae</taxon>
        <taxon>Nodosilineales</taxon>
        <taxon>Cymatolegaceae</taxon>
        <taxon>Vasconcelosia</taxon>
        <taxon>Vasconcelosia minhoensis</taxon>
    </lineage>
</organism>
<gene>
    <name evidence="1" type="ORF">IQ241_10580</name>
</gene>
<accession>A0A8J7DBH5</accession>
<name>A0A8J7DBH5_9CYAN</name>
<comment type="caution">
    <text evidence="1">The sequence shown here is derived from an EMBL/GenBank/DDBJ whole genome shotgun (WGS) entry which is preliminary data.</text>
</comment>
<dbReference type="Gene3D" id="3.90.940.40">
    <property type="entry name" value="Protein CHLORORESPIRATORY REDUCTION 7"/>
    <property type="match status" value="1"/>
</dbReference>